<dbReference type="GO" id="GO:0016787">
    <property type="term" value="F:hydrolase activity"/>
    <property type="evidence" value="ECO:0007669"/>
    <property type="project" value="UniProtKB-KW"/>
</dbReference>
<feature type="domain" description="Nudix hydrolase" evidence="2">
    <location>
        <begin position="4"/>
        <end position="134"/>
    </location>
</feature>
<reference evidence="3" key="2">
    <citation type="journal article" date="2021" name="Microbiome">
        <title>Successional dynamics and alternative stable states in a saline activated sludge microbial community over 9 years.</title>
        <authorList>
            <person name="Wang Y."/>
            <person name="Ye J."/>
            <person name="Ju F."/>
            <person name="Liu L."/>
            <person name="Boyd J.A."/>
            <person name="Deng Y."/>
            <person name="Parks D.H."/>
            <person name="Jiang X."/>
            <person name="Yin X."/>
            <person name="Woodcroft B.J."/>
            <person name="Tyson G.W."/>
            <person name="Hugenholtz P."/>
            <person name="Polz M.F."/>
            <person name="Zhang T."/>
        </authorList>
    </citation>
    <scope>NUCLEOTIDE SEQUENCE</scope>
    <source>
        <strain evidence="3">HKST-UBA15</strain>
    </source>
</reference>
<gene>
    <name evidence="3" type="ORF">KC675_03840</name>
</gene>
<evidence type="ECO:0000256" key="1">
    <source>
        <dbReference type="ARBA" id="ARBA00022801"/>
    </source>
</evidence>
<proteinExistence type="predicted"/>
<dbReference type="EMBL" id="JAGQLL010000044">
    <property type="protein sequence ID" value="MCA9380281.1"/>
    <property type="molecule type" value="Genomic_DNA"/>
</dbReference>
<dbReference type="Pfam" id="PF00293">
    <property type="entry name" value="NUDIX"/>
    <property type="match status" value="1"/>
</dbReference>
<sequence length="137" mass="16279">MELPIKTQAIVYCRTDEDHKYLILKRSEIDGGYWQPVVGTVKEEESIIQCMLREIEEEAGIKDVIQVSKQLYNFSWERDEQVYLEFVYAIEVDEKSAINLSEEHDEYLWLNYKDAVEKVKYESNKKSITIVEKMLMN</sequence>
<keyword evidence="1" id="KW-0378">Hydrolase</keyword>
<evidence type="ECO:0000259" key="2">
    <source>
        <dbReference type="PROSITE" id="PS51462"/>
    </source>
</evidence>
<dbReference type="CDD" id="cd04664">
    <property type="entry name" value="NUDIX_DHNTPase_like"/>
    <property type="match status" value="1"/>
</dbReference>
<dbReference type="Gene3D" id="3.90.79.10">
    <property type="entry name" value="Nucleoside Triphosphate Pyrophosphohydrolase"/>
    <property type="match status" value="1"/>
</dbReference>
<dbReference type="PANTHER" id="PTHR43736">
    <property type="entry name" value="ADP-RIBOSE PYROPHOSPHATASE"/>
    <property type="match status" value="1"/>
</dbReference>
<organism evidence="3 4">
    <name type="scientific">Candidatus Dojkabacteria bacterium</name>
    <dbReference type="NCBI Taxonomy" id="2099670"/>
    <lineage>
        <taxon>Bacteria</taxon>
        <taxon>Candidatus Dojkabacteria</taxon>
    </lineage>
</organism>
<dbReference type="InterPro" id="IPR015797">
    <property type="entry name" value="NUDIX_hydrolase-like_dom_sf"/>
</dbReference>
<accession>A0A955L161</accession>
<comment type="caution">
    <text evidence="3">The sequence shown here is derived from an EMBL/GenBank/DDBJ whole genome shotgun (WGS) entry which is preliminary data.</text>
</comment>
<dbReference type="PROSITE" id="PS00893">
    <property type="entry name" value="NUDIX_BOX"/>
    <property type="match status" value="1"/>
</dbReference>
<dbReference type="PANTHER" id="PTHR43736:SF1">
    <property type="entry name" value="DIHYDRONEOPTERIN TRIPHOSPHATE DIPHOSPHATASE"/>
    <property type="match status" value="1"/>
</dbReference>
<protein>
    <submittedName>
        <fullName evidence="3">NUDIX pyrophosphatase</fullName>
    </submittedName>
</protein>
<dbReference type="InterPro" id="IPR020084">
    <property type="entry name" value="NUDIX_hydrolase_CS"/>
</dbReference>
<reference evidence="3" key="1">
    <citation type="submission" date="2020-04" db="EMBL/GenBank/DDBJ databases">
        <authorList>
            <person name="Zhang T."/>
        </authorList>
    </citation>
    <scope>NUCLEOTIDE SEQUENCE</scope>
    <source>
        <strain evidence="3">HKST-UBA15</strain>
    </source>
</reference>
<dbReference type="InterPro" id="IPR000086">
    <property type="entry name" value="NUDIX_hydrolase_dom"/>
</dbReference>
<dbReference type="SUPFAM" id="SSF55811">
    <property type="entry name" value="Nudix"/>
    <property type="match status" value="1"/>
</dbReference>
<name>A0A955L161_9BACT</name>
<dbReference type="PROSITE" id="PS51462">
    <property type="entry name" value="NUDIX"/>
    <property type="match status" value="1"/>
</dbReference>
<dbReference type="AlphaFoldDB" id="A0A955L161"/>
<evidence type="ECO:0000313" key="3">
    <source>
        <dbReference type="EMBL" id="MCA9380281.1"/>
    </source>
</evidence>
<dbReference type="Proteomes" id="UP000745577">
    <property type="component" value="Unassembled WGS sequence"/>
</dbReference>
<evidence type="ECO:0000313" key="4">
    <source>
        <dbReference type="Proteomes" id="UP000745577"/>
    </source>
</evidence>